<sequence>MNRNIIQLFNNTLKSGCFTVRSSPSINSGAFLLQQQQQPATFYRLPEAATFEQSMETVMNKTSRKMLKRHRKKVNGTKSNMRRL</sequence>
<feature type="compositionally biased region" description="Basic residues" evidence="1">
    <location>
        <begin position="62"/>
        <end position="84"/>
    </location>
</feature>
<dbReference type="Proteomes" id="UP000001396">
    <property type="component" value="Unassembled WGS sequence"/>
</dbReference>
<dbReference type="InParanoid" id="D3BAA4"/>
<dbReference type="RefSeq" id="XP_020433609.1">
    <property type="nucleotide sequence ID" value="XM_020576360.1"/>
</dbReference>
<evidence type="ECO:0000313" key="3">
    <source>
        <dbReference type="Proteomes" id="UP000001396"/>
    </source>
</evidence>
<proteinExistence type="predicted"/>
<feature type="region of interest" description="Disordered" evidence="1">
    <location>
        <begin position="59"/>
        <end position="84"/>
    </location>
</feature>
<dbReference type="GeneID" id="31360964"/>
<evidence type="ECO:0000313" key="2">
    <source>
        <dbReference type="EMBL" id="EFA81491.1"/>
    </source>
</evidence>
<dbReference type="FunCoup" id="D3BAA4">
    <property type="interactions" value="805"/>
</dbReference>
<evidence type="ECO:0000256" key="1">
    <source>
        <dbReference type="SAM" id="MobiDB-lite"/>
    </source>
</evidence>
<organism evidence="2 3">
    <name type="scientific">Heterostelium pallidum (strain ATCC 26659 / Pp 5 / PN500)</name>
    <name type="common">Cellular slime mold</name>
    <name type="synonym">Polysphondylium pallidum</name>
    <dbReference type="NCBI Taxonomy" id="670386"/>
    <lineage>
        <taxon>Eukaryota</taxon>
        <taxon>Amoebozoa</taxon>
        <taxon>Evosea</taxon>
        <taxon>Eumycetozoa</taxon>
        <taxon>Dictyostelia</taxon>
        <taxon>Acytosteliales</taxon>
        <taxon>Acytosteliaceae</taxon>
        <taxon>Heterostelium</taxon>
    </lineage>
</organism>
<protein>
    <submittedName>
        <fullName evidence="2">Uncharacterized protein</fullName>
    </submittedName>
</protein>
<dbReference type="AlphaFoldDB" id="D3BAA4"/>
<keyword evidence="3" id="KW-1185">Reference proteome</keyword>
<name>D3BAA4_HETP5</name>
<dbReference type="EMBL" id="ADBJ01000025">
    <property type="protein sequence ID" value="EFA81491.1"/>
    <property type="molecule type" value="Genomic_DNA"/>
</dbReference>
<gene>
    <name evidence="2" type="ORF">PPL_05479</name>
</gene>
<comment type="caution">
    <text evidence="2">The sequence shown here is derived from an EMBL/GenBank/DDBJ whole genome shotgun (WGS) entry which is preliminary data.</text>
</comment>
<accession>D3BAA4</accession>
<reference evidence="2 3" key="1">
    <citation type="journal article" date="2011" name="Genome Res.">
        <title>Phylogeny-wide analysis of social amoeba genomes highlights ancient origins for complex intercellular communication.</title>
        <authorList>
            <person name="Heidel A.J."/>
            <person name="Lawal H.M."/>
            <person name="Felder M."/>
            <person name="Schilde C."/>
            <person name="Helps N.R."/>
            <person name="Tunggal B."/>
            <person name="Rivero F."/>
            <person name="John U."/>
            <person name="Schleicher M."/>
            <person name="Eichinger L."/>
            <person name="Platzer M."/>
            <person name="Noegel A.A."/>
            <person name="Schaap P."/>
            <person name="Gloeckner G."/>
        </authorList>
    </citation>
    <scope>NUCLEOTIDE SEQUENCE [LARGE SCALE GENOMIC DNA]</scope>
    <source>
        <strain evidence="3">ATCC 26659 / Pp 5 / PN500</strain>
    </source>
</reference>